<dbReference type="EMBL" id="RDBE01000010">
    <property type="protein sequence ID" value="RLV48226.1"/>
    <property type="molecule type" value="Genomic_DNA"/>
</dbReference>
<protein>
    <submittedName>
        <fullName evidence="8">MFS transporter</fullName>
    </submittedName>
</protein>
<dbReference type="SUPFAM" id="SSF103473">
    <property type="entry name" value="MFS general substrate transporter"/>
    <property type="match status" value="1"/>
</dbReference>
<accession>A0A3L8NYD5</accession>
<keyword evidence="3 6" id="KW-0812">Transmembrane</keyword>
<dbReference type="OrthoDB" id="3217935at2"/>
<feature type="transmembrane region" description="Helical" evidence="6">
    <location>
        <begin position="400"/>
        <end position="420"/>
    </location>
</feature>
<feature type="transmembrane region" description="Helical" evidence="6">
    <location>
        <begin position="80"/>
        <end position="100"/>
    </location>
</feature>
<feature type="transmembrane region" description="Helical" evidence="6">
    <location>
        <begin position="106"/>
        <end position="131"/>
    </location>
</feature>
<dbReference type="PANTHER" id="PTHR42718:SF9">
    <property type="entry name" value="MAJOR FACILITATOR SUPERFAMILY MULTIDRUG TRANSPORTER MFSC"/>
    <property type="match status" value="1"/>
</dbReference>
<feature type="transmembrane region" description="Helical" evidence="6">
    <location>
        <begin position="138"/>
        <end position="158"/>
    </location>
</feature>
<dbReference type="GO" id="GO:0005886">
    <property type="term" value="C:plasma membrane"/>
    <property type="evidence" value="ECO:0007669"/>
    <property type="project" value="UniProtKB-SubCell"/>
</dbReference>
<feature type="transmembrane region" description="Helical" evidence="6">
    <location>
        <begin position="53"/>
        <end position="73"/>
    </location>
</feature>
<proteinExistence type="predicted"/>
<dbReference type="InterPro" id="IPR011701">
    <property type="entry name" value="MFS"/>
</dbReference>
<feature type="transmembrane region" description="Helical" evidence="6">
    <location>
        <begin position="333"/>
        <end position="353"/>
    </location>
</feature>
<feature type="domain" description="Major facilitator superfamily (MFS) profile" evidence="7">
    <location>
        <begin position="14"/>
        <end position="460"/>
    </location>
</feature>
<keyword evidence="9" id="KW-1185">Reference proteome</keyword>
<feature type="transmembrane region" description="Helical" evidence="6">
    <location>
        <begin position="204"/>
        <end position="221"/>
    </location>
</feature>
<dbReference type="InterPro" id="IPR036259">
    <property type="entry name" value="MFS_trans_sf"/>
</dbReference>
<gene>
    <name evidence="8" type="ORF">D9V37_19410</name>
</gene>
<feature type="transmembrane region" description="Helical" evidence="6">
    <location>
        <begin position="307"/>
        <end position="326"/>
    </location>
</feature>
<dbReference type="Pfam" id="PF07690">
    <property type="entry name" value="MFS_1"/>
    <property type="match status" value="1"/>
</dbReference>
<keyword evidence="5 6" id="KW-0472">Membrane</keyword>
<dbReference type="PROSITE" id="PS50850">
    <property type="entry name" value="MFS"/>
    <property type="match status" value="1"/>
</dbReference>
<dbReference type="RefSeq" id="WP_121807732.1">
    <property type="nucleotide sequence ID" value="NZ_RDBE01000010.1"/>
</dbReference>
<feature type="transmembrane region" description="Helical" evidence="6">
    <location>
        <begin position="12"/>
        <end position="33"/>
    </location>
</feature>
<keyword evidence="4 6" id="KW-1133">Transmembrane helix</keyword>
<evidence type="ECO:0000256" key="1">
    <source>
        <dbReference type="ARBA" id="ARBA00004651"/>
    </source>
</evidence>
<organism evidence="8 9">
    <name type="scientific">Nocardioides mangrovicus</name>
    <dbReference type="NCBI Taxonomy" id="2478913"/>
    <lineage>
        <taxon>Bacteria</taxon>
        <taxon>Bacillati</taxon>
        <taxon>Actinomycetota</taxon>
        <taxon>Actinomycetes</taxon>
        <taxon>Propionibacteriales</taxon>
        <taxon>Nocardioidaceae</taxon>
        <taxon>Nocardioides</taxon>
    </lineage>
</organism>
<feature type="transmembrane region" description="Helical" evidence="6">
    <location>
        <begin position="359"/>
        <end position="380"/>
    </location>
</feature>
<dbReference type="Gene3D" id="1.20.1250.20">
    <property type="entry name" value="MFS general substrate transporter like domains"/>
    <property type="match status" value="1"/>
</dbReference>
<dbReference type="AlphaFoldDB" id="A0A3L8NYD5"/>
<evidence type="ECO:0000259" key="7">
    <source>
        <dbReference type="PROSITE" id="PS50850"/>
    </source>
</evidence>
<comment type="subcellular location">
    <subcellularLocation>
        <location evidence="1">Cell membrane</location>
        <topology evidence="1">Multi-pass membrane protein</topology>
    </subcellularLocation>
</comment>
<name>A0A3L8NYD5_9ACTN</name>
<evidence type="ECO:0000313" key="9">
    <source>
        <dbReference type="Proteomes" id="UP000281708"/>
    </source>
</evidence>
<dbReference type="Proteomes" id="UP000281708">
    <property type="component" value="Unassembled WGS sequence"/>
</dbReference>
<evidence type="ECO:0000256" key="6">
    <source>
        <dbReference type="SAM" id="Phobius"/>
    </source>
</evidence>
<reference evidence="8 9" key="1">
    <citation type="submission" date="2018-10" db="EMBL/GenBank/DDBJ databases">
        <title>Marmoricola sp. 4Q3S-7 whole genome shotgun sequence.</title>
        <authorList>
            <person name="Li F."/>
        </authorList>
    </citation>
    <scope>NUCLEOTIDE SEQUENCE [LARGE SCALE GENOMIC DNA]</scope>
    <source>
        <strain evidence="8 9">4Q3S-7</strain>
    </source>
</reference>
<comment type="caution">
    <text evidence="8">The sequence shown here is derived from an EMBL/GenBank/DDBJ whole genome shotgun (WGS) entry which is preliminary data.</text>
</comment>
<dbReference type="InterPro" id="IPR020846">
    <property type="entry name" value="MFS_dom"/>
</dbReference>
<dbReference type="GO" id="GO:0022857">
    <property type="term" value="F:transmembrane transporter activity"/>
    <property type="evidence" value="ECO:0007669"/>
    <property type="project" value="InterPro"/>
</dbReference>
<keyword evidence="2" id="KW-0813">Transport</keyword>
<evidence type="ECO:0000256" key="2">
    <source>
        <dbReference type="ARBA" id="ARBA00022448"/>
    </source>
</evidence>
<dbReference type="PANTHER" id="PTHR42718">
    <property type="entry name" value="MAJOR FACILITATOR SUPERFAMILY MULTIDRUG TRANSPORTER MFSC"/>
    <property type="match status" value="1"/>
</dbReference>
<evidence type="ECO:0000256" key="4">
    <source>
        <dbReference type="ARBA" id="ARBA00022989"/>
    </source>
</evidence>
<evidence type="ECO:0000256" key="5">
    <source>
        <dbReference type="ARBA" id="ARBA00023136"/>
    </source>
</evidence>
<evidence type="ECO:0000256" key="3">
    <source>
        <dbReference type="ARBA" id="ARBA00022692"/>
    </source>
</evidence>
<evidence type="ECO:0000313" key="8">
    <source>
        <dbReference type="EMBL" id="RLV48226.1"/>
    </source>
</evidence>
<feature type="transmembrane region" description="Helical" evidence="6">
    <location>
        <begin position="233"/>
        <end position="252"/>
    </location>
</feature>
<feature type="transmembrane region" description="Helical" evidence="6">
    <location>
        <begin position="170"/>
        <end position="192"/>
    </location>
</feature>
<sequence length="507" mass="51810">MSLPSGPLAGRYPAVATMALLALVPYLALSSALSPLAPLISRDLGMDDQTLSLGLGLGNAGYALGTVLAVVFAQHLPQRIMLVTYAALSVVGSVLLAAAVDPAMFIVGHVLQGLTTSLLLIAAVPPLALGFGPEKLRYTSVTMSICIFGAVALGPTIGGIQADADQWRPLLWVVAGVAVAALVLTVLTYDHTPPANRDAPKDPLAILLAAVGSIAAFYGASELTSHAFWSTRTALPLFAGLAIIVLLIVIQVRSANPLLPLGPLLSSTIPISGLTIALCAAAASVSVGELTLSLVSAERGPLQAGLLYLPELAGALIAAVCLGLVIERRSLIYLPPIGMGFLAAGIVVFMLQVPAGTTVALVGSGLTGVGLGATVAPALFSAGFTQYSPTLQRVFAMVELLRAVAAFMIAPIFVYLVSALGGSSAGGTRTVLWISLVIVLVGTVVAIAVYLAGGARPQTPQMEVFLDGRGPALESPPLLARLRTRGRHVAKQPTPDDDLVSVAADDA</sequence>
<feature type="transmembrane region" description="Helical" evidence="6">
    <location>
        <begin position="432"/>
        <end position="452"/>
    </location>
</feature>